<sequence length="150" mass="16936">MKETREVTYKCGHIRPRKVDLDNLEEGLAYYLNKNCPSCAFKERHAAEYSATPEERAAEATKAAAWCAANGCCKLVGSEKQVAWAESIRYKFISANVADLQKLVDDGASQEILDKANALINERKNNSDVKWWINRRWSKAMLHDVAALTE</sequence>
<proteinExistence type="predicted"/>
<dbReference type="EMBL" id="QFFM01000003">
    <property type="protein sequence ID" value="PWG66700.1"/>
    <property type="molecule type" value="Genomic_DNA"/>
</dbReference>
<name>A0A2U2NC89_9BIFI</name>
<dbReference type="OrthoDB" id="3233177at2"/>
<organism evidence="1 2">
    <name type="scientific">Bifidobacterium callitrichidarum</name>
    <dbReference type="NCBI Taxonomy" id="2052941"/>
    <lineage>
        <taxon>Bacteria</taxon>
        <taxon>Bacillati</taxon>
        <taxon>Actinomycetota</taxon>
        <taxon>Actinomycetes</taxon>
        <taxon>Bifidobacteriales</taxon>
        <taxon>Bifidobacteriaceae</taxon>
        <taxon>Bifidobacterium</taxon>
    </lineage>
</organism>
<reference evidence="1 2" key="1">
    <citation type="journal article" date="2018" name="Int. J. Syst. Evol. Microbiol.">
        <title>Bifidobacterium callitrichidarum sp. nov. from the faeces of the emperor tamarin (Saguinus imperator).</title>
        <authorList>
            <person name="Modesto M."/>
            <person name="Michelini S."/>
            <person name="Sansosti M.C."/>
            <person name="De Filippo C."/>
            <person name="Cavalieri D."/>
            <person name="Qvirist L."/>
            <person name="Andlid T."/>
            <person name="Spiezio C."/>
            <person name="Sandri C."/>
            <person name="Pascarelli S."/>
            <person name="Sgorbati B."/>
            <person name="Mattarelli P."/>
        </authorList>
    </citation>
    <scope>NUCLEOTIDE SEQUENCE [LARGE SCALE GENOMIC DNA]</scope>
    <source>
        <strain evidence="1 2">TRI 5</strain>
    </source>
</reference>
<accession>A0A2U2NC89</accession>
<gene>
    <name evidence="1" type="ORF">DF196_02005</name>
</gene>
<protein>
    <submittedName>
        <fullName evidence="1">Uncharacterized protein</fullName>
    </submittedName>
</protein>
<dbReference type="AlphaFoldDB" id="A0A2U2NC89"/>
<keyword evidence="2" id="KW-1185">Reference proteome</keyword>
<comment type="caution">
    <text evidence="1">The sequence shown here is derived from an EMBL/GenBank/DDBJ whole genome shotgun (WGS) entry which is preliminary data.</text>
</comment>
<dbReference type="RefSeq" id="WP_109056269.1">
    <property type="nucleotide sequence ID" value="NZ_QFFM01000003.1"/>
</dbReference>
<evidence type="ECO:0000313" key="1">
    <source>
        <dbReference type="EMBL" id="PWG66700.1"/>
    </source>
</evidence>
<evidence type="ECO:0000313" key="2">
    <source>
        <dbReference type="Proteomes" id="UP000245876"/>
    </source>
</evidence>
<dbReference type="Proteomes" id="UP000245876">
    <property type="component" value="Unassembled WGS sequence"/>
</dbReference>